<feature type="chain" id="PRO_5038466749" description="Peptidase C39-like domain-containing protein" evidence="1">
    <location>
        <begin position="21"/>
        <end position="326"/>
    </location>
</feature>
<keyword evidence="1" id="KW-0732">Signal</keyword>
<evidence type="ECO:0000259" key="2">
    <source>
        <dbReference type="Pfam" id="PF13529"/>
    </source>
</evidence>
<feature type="domain" description="Peptidase C39-like" evidence="2">
    <location>
        <begin position="152"/>
        <end position="293"/>
    </location>
</feature>
<evidence type="ECO:0000313" key="3">
    <source>
        <dbReference type="EMBL" id="TMR34297.1"/>
    </source>
</evidence>
<evidence type="ECO:0000313" key="4">
    <source>
        <dbReference type="Proteomes" id="UP000306628"/>
    </source>
</evidence>
<dbReference type="OrthoDB" id="9815928at2"/>
<keyword evidence="4" id="KW-1185">Reference proteome</keyword>
<dbReference type="Proteomes" id="UP000306628">
    <property type="component" value="Unassembled WGS sequence"/>
</dbReference>
<proteinExistence type="predicted"/>
<dbReference type="RefSeq" id="WP_138690720.1">
    <property type="nucleotide sequence ID" value="NZ_JBHSAZ010000025.1"/>
</dbReference>
<protein>
    <recommendedName>
        <fullName evidence="2">Peptidase C39-like domain-containing protein</fullName>
    </recommendedName>
</protein>
<sequence length="326" mass="35375">MPVRRMVRALLAILAGTALAIVAVPALPAMAGIWHEYPSAANRTCSDSRVYNGTAYQVCLEFNYARTQVRTVAFINPGAYTNFQVNLRLWFGGNGPDITDSCPTMTTNASRACYTAFTDLRRPYVVTEATFGIAGAWQLPVRALDMRLSAKQQERDNWCGPGAVQTTLATIGISAPPQSELAGKLQTEETLFGATMPGRIPGAINSYIAGSDWQYKWEEISVSNGQTYEAGISRIVTSLSRGRPVMVLVIPGKLPWWNASTPTLRHYVTIHGYGGVVHSDGSVHPTTFKVADPADASEHSIDVDKLLLDNANLAWNGIDTVAIVRT</sequence>
<dbReference type="AlphaFoldDB" id="A0A5S4GN11"/>
<dbReference type="Pfam" id="PF13529">
    <property type="entry name" value="Peptidase_C39_2"/>
    <property type="match status" value="1"/>
</dbReference>
<name>A0A5S4GN11_9ACTN</name>
<feature type="signal peptide" evidence="1">
    <location>
        <begin position="1"/>
        <end position="20"/>
    </location>
</feature>
<comment type="caution">
    <text evidence="3">The sequence shown here is derived from an EMBL/GenBank/DDBJ whole genome shotgun (WGS) entry which is preliminary data.</text>
</comment>
<dbReference type="EMBL" id="VCKX01000046">
    <property type="protein sequence ID" value="TMR34297.1"/>
    <property type="molecule type" value="Genomic_DNA"/>
</dbReference>
<gene>
    <name evidence="3" type="ORF">ETD85_17160</name>
</gene>
<accession>A0A5S4GN11</accession>
<organism evidence="3 4">
    <name type="scientific">Nonomuraea zeae</name>
    <dbReference type="NCBI Taxonomy" id="1642303"/>
    <lineage>
        <taxon>Bacteria</taxon>
        <taxon>Bacillati</taxon>
        <taxon>Actinomycetota</taxon>
        <taxon>Actinomycetes</taxon>
        <taxon>Streptosporangiales</taxon>
        <taxon>Streptosporangiaceae</taxon>
        <taxon>Nonomuraea</taxon>
    </lineage>
</organism>
<reference evidence="3 4" key="1">
    <citation type="submission" date="2019-05" db="EMBL/GenBank/DDBJ databases">
        <title>Draft genome sequence of Nonomuraea zeae DSM 100528.</title>
        <authorList>
            <person name="Saricaoglu S."/>
            <person name="Isik K."/>
        </authorList>
    </citation>
    <scope>NUCLEOTIDE SEQUENCE [LARGE SCALE GENOMIC DNA]</scope>
    <source>
        <strain evidence="3 4">DSM 100528</strain>
    </source>
</reference>
<evidence type="ECO:0000256" key="1">
    <source>
        <dbReference type="SAM" id="SignalP"/>
    </source>
</evidence>
<dbReference type="InterPro" id="IPR039564">
    <property type="entry name" value="Peptidase_C39-like"/>
</dbReference>